<evidence type="ECO:0000313" key="10">
    <source>
        <dbReference type="Proteomes" id="UP000019754"/>
    </source>
</evidence>
<dbReference type="PANTHER" id="PTHR30619">
    <property type="entry name" value="DNA INTERNALIZATION/COMPETENCE PROTEIN COMEC/REC2"/>
    <property type="match status" value="1"/>
</dbReference>
<dbReference type="InterPro" id="IPR004477">
    <property type="entry name" value="ComEC_N"/>
</dbReference>
<feature type="transmembrane region" description="Helical" evidence="7">
    <location>
        <begin position="382"/>
        <end position="403"/>
    </location>
</feature>
<dbReference type="HOGENOM" id="CLU_010363_4_0_11"/>
<protein>
    <submittedName>
        <fullName evidence="9">Competence protein ComEC</fullName>
    </submittedName>
</protein>
<feature type="transmembrane region" description="Helical" evidence="7">
    <location>
        <begin position="473"/>
        <end position="494"/>
    </location>
</feature>
<dbReference type="InterPro" id="IPR035681">
    <property type="entry name" value="ComA-like_MBL"/>
</dbReference>
<evidence type="ECO:0000256" key="2">
    <source>
        <dbReference type="ARBA" id="ARBA00022475"/>
    </source>
</evidence>
<dbReference type="InterPro" id="IPR036866">
    <property type="entry name" value="RibonucZ/Hydroxyglut_hydro"/>
</dbReference>
<evidence type="ECO:0000256" key="7">
    <source>
        <dbReference type="SAM" id="Phobius"/>
    </source>
</evidence>
<comment type="subcellular location">
    <subcellularLocation>
        <location evidence="1">Cell membrane</location>
        <topology evidence="1">Multi-pass membrane protein</topology>
    </subcellularLocation>
</comment>
<evidence type="ECO:0000313" key="9">
    <source>
        <dbReference type="EMBL" id="EYT50341.1"/>
    </source>
</evidence>
<dbReference type="SUPFAM" id="SSF56281">
    <property type="entry name" value="Metallo-hydrolase/oxidoreductase"/>
    <property type="match status" value="1"/>
</dbReference>
<accession>A0A022KWV9</accession>
<dbReference type="SMART" id="SM00849">
    <property type="entry name" value="Lactamase_B"/>
    <property type="match status" value="1"/>
</dbReference>
<dbReference type="Gene3D" id="3.60.15.10">
    <property type="entry name" value="Ribonuclease Z/Hydroxyacylglutathione hydrolase-like"/>
    <property type="match status" value="1"/>
</dbReference>
<keyword evidence="4 7" id="KW-1133">Transmembrane helix</keyword>
<dbReference type="Proteomes" id="UP000019754">
    <property type="component" value="Unassembled WGS sequence"/>
</dbReference>
<dbReference type="OrthoDB" id="7177610at2"/>
<keyword evidence="5 7" id="KW-0472">Membrane</keyword>
<dbReference type="GO" id="GO:0005886">
    <property type="term" value="C:plasma membrane"/>
    <property type="evidence" value="ECO:0007669"/>
    <property type="project" value="UniProtKB-SubCell"/>
</dbReference>
<feature type="transmembrane region" description="Helical" evidence="7">
    <location>
        <begin position="249"/>
        <end position="274"/>
    </location>
</feature>
<gene>
    <name evidence="9" type="ORF">D641_0103435</name>
</gene>
<dbReference type="EMBL" id="AORC01000004">
    <property type="protein sequence ID" value="EYT50341.1"/>
    <property type="molecule type" value="Genomic_DNA"/>
</dbReference>
<dbReference type="STRING" id="1249481.D641_0103435"/>
<dbReference type="AlphaFoldDB" id="A0A022KWV9"/>
<comment type="caution">
    <text evidence="9">The sequence shown here is derived from an EMBL/GenBank/DDBJ whole genome shotgun (WGS) entry which is preliminary data.</text>
</comment>
<feature type="transmembrane region" description="Helical" evidence="7">
    <location>
        <begin position="344"/>
        <end position="362"/>
    </location>
</feature>
<dbReference type="InterPro" id="IPR052159">
    <property type="entry name" value="Competence_DNA_uptake"/>
</dbReference>
<feature type="transmembrane region" description="Helical" evidence="7">
    <location>
        <begin position="501"/>
        <end position="519"/>
    </location>
</feature>
<reference evidence="9 10" key="1">
    <citation type="journal article" date="2013" name="Genome Announc.">
        <title>Draft genome sequence of an Actinobacterium, Brachybacterium muris strain UCD-AY4.</title>
        <authorList>
            <person name="Lo J.R."/>
            <person name="Lang J.M."/>
            <person name="Darling A.E."/>
            <person name="Eisen J.A."/>
            <person name="Coil D.A."/>
        </authorList>
    </citation>
    <scope>NUCLEOTIDE SEQUENCE [LARGE SCALE GENOMIC DNA]</scope>
    <source>
        <strain evidence="9 10">UCD-AY4</strain>
    </source>
</reference>
<feature type="transmembrane region" description="Helical" evidence="7">
    <location>
        <begin position="318"/>
        <end position="338"/>
    </location>
</feature>
<evidence type="ECO:0000256" key="5">
    <source>
        <dbReference type="ARBA" id="ARBA00023136"/>
    </source>
</evidence>
<sequence length="804" mass="82655">MRWNDLRLLPGATAVWVLAVLGIAAGAQAAIATCAILAATVLTVAVVIARPVLTHVLLAHLGVVALAGVLLFPVLLRHDHAVDQLHTASNEALILEVAVTLRSDPSAPNGGPEWSRTGLQVMARTLPTHATIGNQDIPLPASVPVLIRTGSGEAEQQLAPARGGDAVQVRGKVRAAGGLLVLTVTEVRPIPTRGPTALAQNARQQLRDLARYNTRHLPDDEAALVRGMTSGDTHGLGDRSEEIMQRAGISHLVAVSGANIALVLAAVIAPLLLAGVRRRPRLLIAGLAVAAYVGLVGEEPSVQRAATMVTPLLIARYVGVRASPVAALALTVALWSVLDPVTAASIGFALSALATAAILIGAPPLARAITEATGERIGKVPALVLAVPLVAQLACTPILVTLAPEVSAWAVPVNMIVGPIVGPTTVIGLIALLMGPVWAPAAQLLNTIAAGGAHLVLLIARTADALPGSRIPVLEGTAGVLGAVAVIVVLAIAVAGRRSPLVRWAMAGLLVAVTAPGLAPHLPGREGQEWTVAACAVGQGDAVLLRSGSTTVLIDTGPAPEPLRECLNRLDVDHIDLLILTHPHADHTGGRTALTGSRAPAQQWVCPLPHAGQDVAEGGPPEPVTTGETWQQDGLALEVLWPPSAEAAQSAALREDGSGEGDAANDCSVTIAATWPDGTRLVSLGDLEPVAQRELAALQPGPAHIVKVAHHGSRRQHDALYEQLDPGLALVTVGKENTFGHPTDHTLDLLGAVGAQVVRTDLHGTVILPAHDPAESADPLAPGSPVDAEDRHRSGEPRSVGPPR</sequence>
<evidence type="ECO:0000259" key="8">
    <source>
        <dbReference type="SMART" id="SM00849"/>
    </source>
</evidence>
<keyword evidence="10" id="KW-1185">Reference proteome</keyword>
<name>A0A022KWV9_9MICO</name>
<proteinExistence type="predicted"/>
<dbReference type="NCBIfam" id="TIGR00360">
    <property type="entry name" value="ComEC_N-term"/>
    <property type="match status" value="1"/>
</dbReference>
<dbReference type="Pfam" id="PF03772">
    <property type="entry name" value="Competence"/>
    <property type="match status" value="1"/>
</dbReference>
<feature type="transmembrane region" description="Helical" evidence="7">
    <location>
        <begin position="53"/>
        <end position="76"/>
    </location>
</feature>
<evidence type="ECO:0000256" key="4">
    <source>
        <dbReference type="ARBA" id="ARBA00022989"/>
    </source>
</evidence>
<feature type="domain" description="Metallo-beta-lactamase" evidence="8">
    <location>
        <begin position="539"/>
        <end position="704"/>
    </location>
</feature>
<evidence type="ECO:0000256" key="1">
    <source>
        <dbReference type="ARBA" id="ARBA00004651"/>
    </source>
</evidence>
<dbReference type="InterPro" id="IPR001279">
    <property type="entry name" value="Metallo-B-lactamas"/>
</dbReference>
<keyword evidence="3 7" id="KW-0812">Transmembrane</keyword>
<keyword evidence="2" id="KW-1003">Cell membrane</keyword>
<feature type="region of interest" description="Disordered" evidence="6">
    <location>
        <begin position="771"/>
        <end position="804"/>
    </location>
</feature>
<evidence type="ECO:0000256" key="3">
    <source>
        <dbReference type="ARBA" id="ARBA00022692"/>
    </source>
</evidence>
<dbReference type="CDD" id="cd07731">
    <property type="entry name" value="ComA-like_MBL-fold"/>
    <property type="match status" value="1"/>
</dbReference>
<dbReference type="Pfam" id="PF00753">
    <property type="entry name" value="Lactamase_B"/>
    <property type="match status" value="1"/>
</dbReference>
<feature type="transmembrane region" description="Helical" evidence="7">
    <location>
        <begin position="409"/>
        <end position="432"/>
    </location>
</feature>
<feature type="transmembrane region" description="Helical" evidence="7">
    <location>
        <begin position="444"/>
        <end position="461"/>
    </location>
</feature>
<dbReference type="PANTHER" id="PTHR30619:SF1">
    <property type="entry name" value="RECOMBINATION PROTEIN 2"/>
    <property type="match status" value="1"/>
</dbReference>
<evidence type="ECO:0000256" key="6">
    <source>
        <dbReference type="SAM" id="MobiDB-lite"/>
    </source>
</evidence>
<dbReference type="RefSeq" id="WP_017822402.1">
    <property type="nucleotide sequence ID" value="NZ_AORC01000004.1"/>
</dbReference>
<organism evidence="9 10">
    <name type="scientific">Brachybacterium muris UCD-AY4</name>
    <dbReference type="NCBI Taxonomy" id="1249481"/>
    <lineage>
        <taxon>Bacteria</taxon>
        <taxon>Bacillati</taxon>
        <taxon>Actinomycetota</taxon>
        <taxon>Actinomycetes</taxon>
        <taxon>Micrococcales</taxon>
        <taxon>Dermabacteraceae</taxon>
        <taxon>Brachybacterium</taxon>
    </lineage>
</organism>